<dbReference type="FunFam" id="1.10.472.10:FF:000060">
    <property type="entry name" value="D6-type cyclin"/>
    <property type="match status" value="1"/>
</dbReference>
<evidence type="ECO:0000256" key="5">
    <source>
        <dbReference type="RuleBase" id="RU000383"/>
    </source>
</evidence>
<evidence type="ECO:0000256" key="1">
    <source>
        <dbReference type="ARBA" id="ARBA00009065"/>
    </source>
</evidence>
<dbReference type="PANTHER" id="PTHR10177">
    <property type="entry name" value="CYCLINS"/>
    <property type="match status" value="1"/>
</dbReference>
<keyword evidence="8" id="KW-1185">Reference proteome</keyword>
<dbReference type="SMART" id="SM00385">
    <property type="entry name" value="CYCLIN"/>
    <property type="match status" value="1"/>
</dbReference>
<dbReference type="GO" id="GO:0051301">
    <property type="term" value="P:cell division"/>
    <property type="evidence" value="ECO:0007669"/>
    <property type="project" value="UniProtKB-KW"/>
</dbReference>
<dbReference type="InterPro" id="IPR013763">
    <property type="entry name" value="Cyclin-like_dom"/>
</dbReference>
<dbReference type="Gene3D" id="1.10.472.10">
    <property type="entry name" value="Cyclin-like"/>
    <property type="match status" value="1"/>
</dbReference>
<evidence type="ECO:0000313" key="7">
    <source>
        <dbReference type="EMBL" id="VVB09827.1"/>
    </source>
</evidence>
<organism evidence="7 8">
    <name type="scientific">Arabis nemorensis</name>
    <dbReference type="NCBI Taxonomy" id="586526"/>
    <lineage>
        <taxon>Eukaryota</taxon>
        <taxon>Viridiplantae</taxon>
        <taxon>Streptophyta</taxon>
        <taxon>Embryophyta</taxon>
        <taxon>Tracheophyta</taxon>
        <taxon>Spermatophyta</taxon>
        <taxon>Magnoliopsida</taxon>
        <taxon>eudicotyledons</taxon>
        <taxon>Gunneridae</taxon>
        <taxon>Pentapetalae</taxon>
        <taxon>rosids</taxon>
        <taxon>malvids</taxon>
        <taxon>Brassicales</taxon>
        <taxon>Brassicaceae</taxon>
        <taxon>Arabideae</taxon>
        <taxon>Arabis</taxon>
    </lineage>
</organism>
<comment type="similarity">
    <text evidence="1">Belongs to the cyclin family. Cyclin D subfamily.</text>
</comment>
<gene>
    <name evidence="7" type="ORF">ANE_LOCUS20271</name>
</gene>
<sequence>MVEKETDFKPGIDYLNRLRSGDFEFRLRNEATDWIWKACVHHHFGPLCIYLSINYFDRFLTTSELPKDKDWAIQLLAVSCLSLAAKMEETYVPQSLDLQVEDPKFVFEAKTIKIMELLIKDHHLSETDIYRSSQLILNTTKGVVTAFY</sequence>
<evidence type="ECO:0000259" key="6">
    <source>
        <dbReference type="SMART" id="SM00385"/>
    </source>
</evidence>
<accession>A0A565C891</accession>
<dbReference type="CDD" id="cd20543">
    <property type="entry name" value="CYCLIN_AtCycD-like_rpt1"/>
    <property type="match status" value="1"/>
</dbReference>
<dbReference type="AlphaFoldDB" id="A0A565C891"/>
<dbReference type="Proteomes" id="UP000489600">
    <property type="component" value="Unassembled WGS sequence"/>
</dbReference>
<evidence type="ECO:0000256" key="2">
    <source>
        <dbReference type="ARBA" id="ARBA00022618"/>
    </source>
</evidence>
<evidence type="ECO:0000313" key="8">
    <source>
        <dbReference type="Proteomes" id="UP000489600"/>
    </source>
</evidence>
<dbReference type="SUPFAM" id="SSF47954">
    <property type="entry name" value="Cyclin-like"/>
    <property type="match status" value="1"/>
</dbReference>
<reference evidence="7" key="1">
    <citation type="submission" date="2019-07" db="EMBL/GenBank/DDBJ databases">
        <authorList>
            <person name="Dittberner H."/>
        </authorList>
    </citation>
    <scope>NUCLEOTIDE SEQUENCE [LARGE SCALE GENOMIC DNA]</scope>
</reference>
<dbReference type="PROSITE" id="PS00292">
    <property type="entry name" value="CYCLINS"/>
    <property type="match status" value="1"/>
</dbReference>
<dbReference type="InterPro" id="IPR039361">
    <property type="entry name" value="Cyclin"/>
</dbReference>
<comment type="caution">
    <text evidence="7">The sequence shown here is derived from an EMBL/GenBank/DDBJ whole genome shotgun (WGS) entry which is preliminary data.</text>
</comment>
<dbReference type="EMBL" id="CABITT030000007">
    <property type="protein sequence ID" value="VVB09827.1"/>
    <property type="molecule type" value="Genomic_DNA"/>
</dbReference>
<name>A0A565C891_9BRAS</name>
<protein>
    <recommendedName>
        <fullName evidence="6">Cyclin-like domain-containing protein</fullName>
    </recommendedName>
</protein>
<evidence type="ECO:0000256" key="4">
    <source>
        <dbReference type="ARBA" id="ARBA00023306"/>
    </source>
</evidence>
<dbReference type="Pfam" id="PF00134">
    <property type="entry name" value="Cyclin_N"/>
    <property type="match status" value="1"/>
</dbReference>
<keyword evidence="4" id="KW-0131">Cell cycle</keyword>
<proteinExistence type="inferred from homology"/>
<keyword evidence="3 5" id="KW-0195">Cyclin</keyword>
<dbReference type="OrthoDB" id="5590282at2759"/>
<evidence type="ECO:0000256" key="3">
    <source>
        <dbReference type="ARBA" id="ARBA00023127"/>
    </source>
</evidence>
<dbReference type="InterPro" id="IPR048258">
    <property type="entry name" value="Cyclins_cyclin-box"/>
</dbReference>
<feature type="domain" description="Cyclin-like" evidence="6">
    <location>
        <begin position="33"/>
        <end position="121"/>
    </location>
</feature>
<keyword evidence="2" id="KW-0132">Cell division</keyword>
<dbReference type="InterPro" id="IPR036915">
    <property type="entry name" value="Cyclin-like_sf"/>
</dbReference>
<dbReference type="InterPro" id="IPR006671">
    <property type="entry name" value="Cyclin_N"/>
</dbReference>